<dbReference type="InterPro" id="IPR036188">
    <property type="entry name" value="FAD/NAD-bd_sf"/>
</dbReference>
<dbReference type="RefSeq" id="WP_037232954.1">
    <property type="nucleotide sequence ID" value="NZ_JAEMUK010000016.1"/>
</dbReference>
<dbReference type="GO" id="GO:0006744">
    <property type="term" value="P:ubiquinone biosynthetic process"/>
    <property type="evidence" value="ECO:0007669"/>
    <property type="project" value="UniProtKB-UniPathway"/>
</dbReference>
<dbReference type="AlphaFoldDB" id="A0A8I1GGX4"/>
<dbReference type="GO" id="GO:0016705">
    <property type="term" value="F:oxidoreductase activity, acting on paired donors, with incorporation or reduction of molecular oxygen"/>
    <property type="evidence" value="ECO:0007669"/>
    <property type="project" value="InterPro"/>
</dbReference>
<name>A0A8I1GGX4_9HYPH</name>
<keyword evidence="7 9" id="KW-0503">Monooxygenase</keyword>
<keyword evidence="5" id="KW-0274">FAD</keyword>
<evidence type="ECO:0000313" key="10">
    <source>
        <dbReference type="Proteomes" id="UP000623250"/>
    </source>
</evidence>
<dbReference type="InterPro" id="IPR010971">
    <property type="entry name" value="UbiH/COQ6"/>
</dbReference>
<comment type="cofactor">
    <cofactor evidence="1">
        <name>FAD</name>
        <dbReference type="ChEBI" id="CHEBI:57692"/>
    </cofactor>
</comment>
<keyword evidence="6" id="KW-0560">Oxidoreductase</keyword>
<dbReference type="Pfam" id="PF01494">
    <property type="entry name" value="FAD_binding_3"/>
    <property type="match status" value="1"/>
</dbReference>
<dbReference type="PANTHER" id="PTHR43876:SF7">
    <property type="entry name" value="UBIQUINONE BIOSYNTHESIS MONOOXYGENASE COQ6, MITOCHONDRIAL"/>
    <property type="match status" value="1"/>
</dbReference>
<evidence type="ECO:0000256" key="7">
    <source>
        <dbReference type="ARBA" id="ARBA00023033"/>
    </source>
</evidence>
<dbReference type="PRINTS" id="PR00420">
    <property type="entry name" value="RNGMNOXGNASE"/>
</dbReference>
<evidence type="ECO:0000256" key="3">
    <source>
        <dbReference type="ARBA" id="ARBA00005349"/>
    </source>
</evidence>
<evidence type="ECO:0000256" key="2">
    <source>
        <dbReference type="ARBA" id="ARBA00004749"/>
    </source>
</evidence>
<dbReference type="InterPro" id="IPR002938">
    <property type="entry name" value="FAD-bd"/>
</dbReference>
<evidence type="ECO:0000259" key="8">
    <source>
        <dbReference type="Pfam" id="PF01494"/>
    </source>
</evidence>
<dbReference type="Gene3D" id="3.50.50.60">
    <property type="entry name" value="FAD/NAD(P)-binding domain"/>
    <property type="match status" value="2"/>
</dbReference>
<dbReference type="EMBL" id="JAEMUK010000016">
    <property type="protein sequence ID" value="MBJ7543706.1"/>
    <property type="molecule type" value="Genomic_DNA"/>
</dbReference>
<protein>
    <submittedName>
        <fullName evidence="9">FAD-dependent monooxygenase</fullName>
    </submittedName>
</protein>
<organism evidence="9 10">
    <name type="scientific">Rhodomicrobium udaipurense</name>
    <dbReference type="NCBI Taxonomy" id="1202716"/>
    <lineage>
        <taxon>Bacteria</taxon>
        <taxon>Pseudomonadati</taxon>
        <taxon>Pseudomonadota</taxon>
        <taxon>Alphaproteobacteria</taxon>
        <taxon>Hyphomicrobiales</taxon>
        <taxon>Hyphomicrobiaceae</taxon>
        <taxon>Rhodomicrobium</taxon>
    </lineage>
</organism>
<evidence type="ECO:0000313" key="9">
    <source>
        <dbReference type="EMBL" id="MBJ7543706.1"/>
    </source>
</evidence>
<comment type="caution">
    <text evidence="9">The sequence shown here is derived from an EMBL/GenBank/DDBJ whole genome shotgun (WGS) entry which is preliminary data.</text>
</comment>
<dbReference type="UniPathway" id="UPA00232"/>
<evidence type="ECO:0000256" key="6">
    <source>
        <dbReference type="ARBA" id="ARBA00023002"/>
    </source>
</evidence>
<proteinExistence type="inferred from homology"/>
<dbReference type="SUPFAM" id="SSF51905">
    <property type="entry name" value="FAD/NAD(P)-binding domain"/>
    <property type="match status" value="1"/>
</dbReference>
<dbReference type="GO" id="GO:0004497">
    <property type="term" value="F:monooxygenase activity"/>
    <property type="evidence" value="ECO:0007669"/>
    <property type="project" value="UniProtKB-KW"/>
</dbReference>
<evidence type="ECO:0000256" key="1">
    <source>
        <dbReference type="ARBA" id="ARBA00001974"/>
    </source>
</evidence>
<dbReference type="Proteomes" id="UP000623250">
    <property type="component" value="Unassembled WGS sequence"/>
</dbReference>
<comment type="similarity">
    <text evidence="3">Belongs to the UbiH/COQ6 family.</text>
</comment>
<comment type="pathway">
    <text evidence="2">Cofactor biosynthesis; ubiquinone biosynthesis.</text>
</comment>
<evidence type="ECO:0000256" key="4">
    <source>
        <dbReference type="ARBA" id="ARBA00022630"/>
    </source>
</evidence>
<reference evidence="9 10" key="1">
    <citation type="submission" date="2020-12" db="EMBL/GenBank/DDBJ databases">
        <title>Revised draft genomes of Rhodomicrobium vannielii ATCC 17100 and Rhodomicrobium udaipurense JA643.</title>
        <authorList>
            <person name="Conners E.M."/>
            <person name="Davenport E.J."/>
            <person name="Bose A."/>
        </authorList>
    </citation>
    <scope>NUCLEOTIDE SEQUENCE [LARGE SCALE GENOMIC DNA]</scope>
    <source>
        <strain evidence="9 10">JA643</strain>
    </source>
</reference>
<evidence type="ECO:0000256" key="5">
    <source>
        <dbReference type="ARBA" id="ARBA00022827"/>
    </source>
</evidence>
<gene>
    <name evidence="9" type="ORF">JDN41_09045</name>
</gene>
<dbReference type="PROSITE" id="PS51257">
    <property type="entry name" value="PROKAR_LIPOPROTEIN"/>
    <property type="match status" value="1"/>
</dbReference>
<keyword evidence="4" id="KW-0285">Flavoprotein</keyword>
<dbReference type="PANTHER" id="PTHR43876">
    <property type="entry name" value="UBIQUINONE BIOSYNTHESIS MONOOXYGENASE COQ6, MITOCHONDRIAL"/>
    <property type="match status" value="1"/>
</dbReference>
<dbReference type="InterPro" id="IPR051205">
    <property type="entry name" value="UbiH/COQ6_monooxygenase"/>
</dbReference>
<sequence length="398" mass="41952">MSFTQRSGVIVIGAGPAGLAAAIGCHDAGLIATVVDTSPAASAHAATGRSAALFSTTIAFLARLGVWDRCAPHAEPLRALQFIDDTGRRLRAPDALFKAAEIGEEAFGCNIANADLARALKEIAAEKGIAILTPGPLRTFHESATRAILTFENGIELYAPLAVAADGRNSATREAAGIRALTWPYEQTAMAASFSHSRPHNGLCIEFHRSGGPFTLIPLPGNRSSFVWTERKADAARLMGLDDEAFAHEMEKASHFALGRIFDLSQRGAFPLSALMAREFGRARVALVGEAAHAVPPIGAQGLNLGFRDVEALLGLLVDAKAANADLGGEDLLRDYSAARRGDIVSRTLGVDLLNRSLLSSFLPMQAARGLGLYALGAIGPLRRAFMRRGMAPAGPVQ</sequence>
<accession>A0A8I1GGX4</accession>
<feature type="domain" description="FAD-binding" evidence="8">
    <location>
        <begin position="8"/>
        <end position="341"/>
    </location>
</feature>
<keyword evidence="10" id="KW-1185">Reference proteome</keyword>
<dbReference type="NCBIfam" id="TIGR01988">
    <property type="entry name" value="Ubi-OHases"/>
    <property type="match status" value="1"/>
</dbReference>
<dbReference type="GO" id="GO:0071949">
    <property type="term" value="F:FAD binding"/>
    <property type="evidence" value="ECO:0007669"/>
    <property type="project" value="InterPro"/>
</dbReference>